<keyword evidence="2" id="KW-1185">Reference proteome</keyword>
<proteinExistence type="predicted"/>
<organism evidence="1 2">
    <name type="scientific">Gossypium laxum</name>
    <dbReference type="NCBI Taxonomy" id="34288"/>
    <lineage>
        <taxon>Eukaryota</taxon>
        <taxon>Viridiplantae</taxon>
        <taxon>Streptophyta</taxon>
        <taxon>Embryophyta</taxon>
        <taxon>Tracheophyta</taxon>
        <taxon>Spermatophyta</taxon>
        <taxon>Magnoliopsida</taxon>
        <taxon>eudicotyledons</taxon>
        <taxon>Gunneridae</taxon>
        <taxon>Pentapetalae</taxon>
        <taxon>rosids</taxon>
        <taxon>malvids</taxon>
        <taxon>Malvales</taxon>
        <taxon>Malvaceae</taxon>
        <taxon>Malvoideae</taxon>
        <taxon>Gossypium</taxon>
    </lineage>
</organism>
<gene>
    <name evidence="1" type="ORF">Golax_019949</name>
</gene>
<evidence type="ECO:0000313" key="1">
    <source>
        <dbReference type="EMBL" id="MBA0707944.1"/>
    </source>
</evidence>
<dbReference type="AlphaFoldDB" id="A0A7J8Z9D9"/>
<comment type="caution">
    <text evidence="1">The sequence shown here is derived from an EMBL/GenBank/DDBJ whole genome shotgun (WGS) entry which is preliminary data.</text>
</comment>
<accession>A0A7J8Z9D9</accession>
<feature type="non-terminal residue" evidence="1">
    <location>
        <position position="1"/>
    </location>
</feature>
<protein>
    <submittedName>
        <fullName evidence="1">Uncharacterized protein</fullName>
    </submittedName>
</protein>
<dbReference type="Proteomes" id="UP000593574">
    <property type="component" value="Unassembled WGS sequence"/>
</dbReference>
<reference evidence="1 2" key="1">
    <citation type="journal article" date="2019" name="Genome Biol. Evol.">
        <title>Insights into the evolution of the New World diploid cottons (Gossypium, subgenus Houzingenia) based on genome sequencing.</title>
        <authorList>
            <person name="Grover C.E."/>
            <person name="Arick M.A. 2nd"/>
            <person name="Thrash A."/>
            <person name="Conover J.L."/>
            <person name="Sanders W.S."/>
            <person name="Peterson D.G."/>
            <person name="Frelichowski J.E."/>
            <person name="Scheffler J.A."/>
            <person name="Scheffler B.E."/>
            <person name="Wendel J.F."/>
        </authorList>
    </citation>
    <scope>NUCLEOTIDE SEQUENCE [LARGE SCALE GENOMIC DNA]</scope>
    <source>
        <strain evidence="1">4</strain>
        <tissue evidence="1">Leaf</tissue>
    </source>
</reference>
<dbReference type="EMBL" id="JABEZV010000003">
    <property type="protein sequence ID" value="MBA0707944.1"/>
    <property type="molecule type" value="Genomic_DNA"/>
</dbReference>
<name>A0A7J8Z9D9_9ROSI</name>
<sequence>MAIYVNLDKPLISQVLINDTLQRVEFESLLVLRERIGEILGKTILPTKKVDFRLVGTRFDTLFSANKNATIYDDEDGIILGLKQPNTWGHGMGFEPFEKGDSTSNGLILVQLEQRASAFKIQPNGILDLNSDSNM</sequence>
<evidence type="ECO:0000313" key="2">
    <source>
        <dbReference type="Proteomes" id="UP000593574"/>
    </source>
</evidence>